<name>A0A7R8V526_HERIL</name>
<keyword evidence="2" id="KW-1185">Reference proteome</keyword>
<dbReference type="AlphaFoldDB" id="A0A7R8V526"/>
<dbReference type="InParanoid" id="A0A7R8V526"/>
<proteinExistence type="predicted"/>
<evidence type="ECO:0000313" key="1">
    <source>
        <dbReference type="EMBL" id="CAD7092609.1"/>
    </source>
</evidence>
<organism evidence="1 2">
    <name type="scientific">Hermetia illucens</name>
    <name type="common">Black soldier fly</name>
    <dbReference type="NCBI Taxonomy" id="343691"/>
    <lineage>
        <taxon>Eukaryota</taxon>
        <taxon>Metazoa</taxon>
        <taxon>Ecdysozoa</taxon>
        <taxon>Arthropoda</taxon>
        <taxon>Hexapoda</taxon>
        <taxon>Insecta</taxon>
        <taxon>Pterygota</taxon>
        <taxon>Neoptera</taxon>
        <taxon>Endopterygota</taxon>
        <taxon>Diptera</taxon>
        <taxon>Brachycera</taxon>
        <taxon>Stratiomyomorpha</taxon>
        <taxon>Stratiomyidae</taxon>
        <taxon>Hermetiinae</taxon>
        <taxon>Hermetia</taxon>
    </lineage>
</organism>
<dbReference type="Proteomes" id="UP000594454">
    <property type="component" value="Chromosome 6"/>
</dbReference>
<protein>
    <submittedName>
        <fullName evidence="1">Uncharacterized protein</fullName>
    </submittedName>
</protein>
<sequence>MKSLVGLGIPCRMTVLRYEAKKSRRYNGNGREGGFQNAAIFIGEESLWGESSGAGAAARHIFCRRRWSIVLCCTGQEYSRGDGSTVQIIDKEEDIL</sequence>
<gene>
    <name evidence="1" type="ORF">HERILL_LOCUS14958</name>
</gene>
<accession>A0A7R8V526</accession>
<reference evidence="1 2" key="1">
    <citation type="submission" date="2020-11" db="EMBL/GenBank/DDBJ databases">
        <authorList>
            <person name="Wallbank WR R."/>
            <person name="Pardo Diaz C."/>
            <person name="Kozak K."/>
            <person name="Martin S."/>
            <person name="Jiggins C."/>
            <person name="Moest M."/>
            <person name="Warren A I."/>
            <person name="Generalovic N T."/>
            <person name="Byers J.R.P. K."/>
            <person name="Montejo-Kovacevich G."/>
            <person name="Yen C E."/>
        </authorList>
    </citation>
    <scope>NUCLEOTIDE SEQUENCE [LARGE SCALE GENOMIC DNA]</scope>
</reference>
<evidence type="ECO:0000313" key="2">
    <source>
        <dbReference type="Proteomes" id="UP000594454"/>
    </source>
</evidence>
<dbReference type="EMBL" id="LR899014">
    <property type="protein sequence ID" value="CAD7092609.1"/>
    <property type="molecule type" value="Genomic_DNA"/>
</dbReference>